<organism evidence="2 3">
    <name type="scientific">Trichuris trichiura</name>
    <name type="common">Whipworm</name>
    <name type="synonym">Trichocephalus trichiurus</name>
    <dbReference type="NCBI Taxonomy" id="36087"/>
    <lineage>
        <taxon>Eukaryota</taxon>
        <taxon>Metazoa</taxon>
        <taxon>Ecdysozoa</taxon>
        <taxon>Nematoda</taxon>
        <taxon>Enoplea</taxon>
        <taxon>Dorylaimia</taxon>
        <taxon>Trichinellida</taxon>
        <taxon>Trichuridae</taxon>
        <taxon>Trichuris</taxon>
    </lineage>
</organism>
<dbReference type="EMBL" id="HG808906">
    <property type="protein sequence ID" value="CDW61335.1"/>
    <property type="molecule type" value="Genomic_DNA"/>
</dbReference>
<dbReference type="SUPFAM" id="SSF50630">
    <property type="entry name" value="Acid proteases"/>
    <property type="match status" value="1"/>
</dbReference>
<dbReference type="AlphaFoldDB" id="A0A077ZR75"/>
<evidence type="ECO:0000313" key="2">
    <source>
        <dbReference type="EMBL" id="CDW61335.1"/>
    </source>
</evidence>
<dbReference type="PANTHER" id="PTHR37984">
    <property type="entry name" value="PROTEIN CBG26694"/>
    <property type="match status" value="1"/>
</dbReference>
<dbReference type="SUPFAM" id="SSF56672">
    <property type="entry name" value="DNA/RNA polymerases"/>
    <property type="match status" value="1"/>
</dbReference>
<keyword evidence="3" id="KW-1185">Reference proteome</keyword>
<dbReference type="PANTHER" id="PTHR37984:SF12">
    <property type="entry name" value="RIBONUCLEASE H"/>
    <property type="match status" value="1"/>
</dbReference>
<dbReference type="STRING" id="36087.A0A077ZR75"/>
<dbReference type="OrthoDB" id="5978043at2759"/>
<dbReference type="Proteomes" id="UP000030665">
    <property type="component" value="Unassembled WGS sequence"/>
</dbReference>
<dbReference type="InterPro" id="IPR050951">
    <property type="entry name" value="Retrovirus_Pol_polyprotein"/>
</dbReference>
<keyword evidence="2" id="KW-0695">RNA-directed DNA polymerase</keyword>
<accession>A0A077ZR75</accession>
<feature type="region of interest" description="Disordered" evidence="1">
    <location>
        <begin position="1"/>
        <end position="24"/>
    </location>
</feature>
<gene>
    <name evidence="2" type="ORF">TTRE_0000979001</name>
</gene>
<dbReference type="GO" id="GO:0003964">
    <property type="term" value="F:RNA-directed DNA polymerase activity"/>
    <property type="evidence" value="ECO:0007669"/>
    <property type="project" value="UniProtKB-KW"/>
</dbReference>
<keyword evidence="2" id="KW-0548">Nucleotidyltransferase</keyword>
<reference evidence="2" key="1">
    <citation type="submission" date="2014-01" db="EMBL/GenBank/DDBJ databases">
        <authorList>
            <person name="Aslett M."/>
        </authorList>
    </citation>
    <scope>NUCLEOTIDE SEQUENCE</scope>
</reference>
<dbReference type="InterPro" id="IPR043502">
    <property type="entry name" value="DNA/RNA_pol_sf"/>
</dbReference>
<name>A0A077ZR75_TRITR</name>
<evidence type="ECO:0000313" key="3">
    <source>
        <dbReference type="Proteomes" id="UP000030665"/>
    </source>
</evidence>
<reference evidence="2" key="2">
    <citation type="submission" date="2014-03" db="EMBL/GenBank/DDBJ databases">
        <title>The whipworm genome and dual-species transcriptomics of an intimate host-pathogen interaction.</title>
        <authorList>
            <person name="Foth B.J."/>
            <person name="Tsai I.J."/>
            <person name="Reid A.J."/>
            <person name="Bancroft A.J."/>
            <person name="Nichol S."/>
            <person name="Tracey A."/>
            <person name="Holroyd N."/>
            <person name="Cotton J.A."/>
            <person name="Stanley E.J."/>
            <person name="Zarowiecki M."/>
            <person name="Liu J.Z."/>
            <person name="Huckvale T."/>
            <person name="Cooper P.J."/>
            <person name="Grencis R.K."/>
            <person name="Berriman M."/>
        </authorList>
    </citation>
    <scope>NUCLEOTIDE SEQUENCE [LARGE SCALE GENOMIC DNA]</scope>
</reference>
<dbReference type="InterPro" id="IPR021109">
    <property type="entry name" value="Peptidase_aspartic_dom_sf"/>
</dbReference>
<proteinExistence type="predicted"/>
<dbReference type="Gene3D" id="3.10.10.10">
    <property type="entry name" value="HIV Type 1 Reverse Transcriptase, subunit A, domain 1"/>
    <property type="match status" value="1"/>
</dbReference>
<keyword evidence="2" id="KW-0808">Transferase</keyword>
<sequence length="251" mass="28122">RSKNVRSSPVSSARKNATNKRVSANTLRHKVSDSLTDAYREDSILFVTSNRQKKTSTTVIINNVPCRMEDSGSDFMVISKETYRSLWKSTGPPIEPCRLRLVDFQRRVVPLAGFCTVDVSYGRHKGHLRLYVAKGRRTGLLGSDWFETLGIRLVGIHHIDSDPIGHVLTEFADVFGHDNLGAYKGPPVHLQLDPSVKPIQMKARRVPVASVFKIDAEIDRLIRHGVLEPSENVAWATPVVPVMKRRGSPMF</sequence>
<feature type="non-terminal residue" evidence="2">
    <location>
        <position position="1"/>
    </location>
</feature>
<evidence type="ECO:0000256" key="1">
    <source>
        <dbReference type="SAM" id="MobiDB-lite"/>
    </source>
</evidence>
<protein>
    <submittedName>
        <fullName evidence="2">Reverse transcriptase family protein</fullName>
    </submittedName>
</protein>